<protein>
    <recommendedName>
        <fullName evidence="1">Helix-turn-helix domain-containing protein</fullName>
    </recommendedName>
</protein>
<dbReference type="Pfam" id="PF26215">
    <property type="entry name" value="HTH_animal"/>
    <property type="match status" value="1"/>
</dbReference>
<evidence type="ECO:0000259" key="1">
    <source>
        <dbReference type="Pfam" id="PF26215"/>
    </source>
</evidence>
<gene>
    <name evidence="2" type="ORF">PLOB_00026518</name>
</gene>
<organism evidence="2 3">
    <name type="scientific">Porites lobata</name>
    <dbReference type="NCBI Taxonomy" id="104759"/>
    <lineage>
        <taxon>Eukaryota</taxon>
        <taxon>Metazoa</taxon>
        <taxon>Cnidaria</taxon>
        <taxon>Anthozoa</taxon>
        <taxon>Hexacorallia</taxon>
        <taxon>Scleractinia</taxon>
        <taxon>Fungiina</taxon>
        <taxon>Poritidae</taxon>
        <taxon>Porites</taxon>
    </lineage>
</organism>
<comment type="caution">
    <text evidence="2">The sequence shown here is derived from an EMBL/GenBank/DDBJ whole genome shotgun (WGS) entry which is preliminary data.</text>
</comment>
<evidence type="ECO:0000313" key="3">
    <source>
        <dbReference type="Proteomes" id="UP001159405"/>
    </source>
</evidence>
<dbReference type="EMBL" id="CALNXK010000318">
    <property type="protein sequence ID" value="CAH3182279.1"/>
    <property type="molecule type" value="Genomic_DNA"/>
</dbReference>
<reference evidence="2 3" key="1">
    <citation type="submission" date="2022-05" db="EMBL/GenBank/DDBJ databases">
        <authorList>
            <consortium name="Genoscope - CEA"/>
            <person name="William W."/>
        </authorList>
    </citation>
    <scope>NUCLEOTIDE SEQUENCE [LARGE SCALE GENOMIC DNA]</scope>
</reference>
<feature type="domain" description="Helix-turn-helix" evidence="1">
    <location>
        <begin position="253"/>
        <end position="281"/>
    </location>
</feature>
<name>A0ABN8RVZ2_9CNID</name>
<evidence type="ECO:0000313" key="2">
    <source>
        <dbReference type="EMBL" id="CAH3182279.1"/>
    </source>
</evidence>
<feature type="non-terminal residue" evidence="2">
    <location>
        <position position="282"/>
    </location>
</feature>
<dbReference type="InterPro" id="IPR058912">
    <property type="entry name" value="HTH_animal"/>
</dbReference>
<keyword evidence="3" id="KW-1185">Reference proteome</keyword>
<feature type="non-terminal residue" evidence="2">
    <location>
        <position position="1"/>
    </location>
</feature>
<dbReference type="Proteomes" id="UP001159405">
    <property type="component" value="Unassembled WGS sequence"/>
</dbReference>
<proteinExistence type="predicted"/>
<accession>A0ABN8RVZ2</accession>
<sequence>CHTKKLSRLISKDIDMDEHINNISSYHLSFFEKLILCRGLKFSLPQHCYSKDIQASFEKTFWRLDLLIKDPKKKDLASATLPSIALSYIAKKGPTPPKALLRALNLKGRDDIIISKPDKGSGVVVMDRDQYLRLLCEASINDSTKFAHIDQHRPKTRRRPPKHFHPLLEKEKQLHEKVHKIFPKATSEQLCPKGSRLAHLYGLPKTHQNLCMRPILSASGTYNYPLAKWLDEKLKPLSTNKYFCRKPTYTGLLLHFQSHVDSRFKKGLVDTMVNRAYRLSST</sequence>